<dbReference type="InterPro" id="IPR016174">
    <property type="entry name" value="Di-haem_cyt_TM"/>
</dbReference>
<feature type="transmembrane region" description="Helical" evidence="12">
    <location>
        <begin position="135"/>
        <end position="157"/>
    </location>
</feature>
<name>A0A1J5S0K2_9ZZZZ</name>
<feature type="transmembrane region" description="Helical" evidence="12">
    <location>
        <begin position="87"/>
        <end position="110"/>
    </location>
</feature>
<keyword evidence="10 12" id="KW-0472">Membrane</keyword>
<dbReference type="PANTHER" id="PTHR30529">
    <property type="entry name" value="CYTOCHROME B561"/>
    <property type="match status" value="1"/>
</dbReference>
<comment type="caution">
    <text evidence="14">The sequence shown here is derived from an EMBL/GenBank/DDBJ whole genome shotgun (WGS) entry which is preliminary data.</text>
</comment>
<evidence type="ECO:0000256" key="5">
    <source>
        <dbReference type="ARBA" id="ARBA00022692"/>
    </source>
</evidence>
<organism evidence="14">
    <name type="scientific">mine drainage metagenome</name>
    <dbReference type="NCBI Taxonomy" id="410659"/>
    <lineage>
        <taxon>unclassified sequences</taxon>
        <taxon>metagenomes</taxon>
        <taxon>ecological metagenomes</taxon>
    </lineage>
</organism>
<feature type="transmembrane region" description="Helical" evidence="12">
    <location>
        <begin position="9"/>
        <end position="27"/>
    </location>
</feature>
<keyword evidence="6" id="KW-0479">Metal-binding</keyword>
<evidence type="ECO:0000256" key="4">
    <source>
        <dbReference type="ARBA" id="ARBA00022617"/>
    </source>
</evidence>
<dbReference type="SUPFAM" id="SSF81342">
    <property type="entry name" value="Transmembrane di-heme cytochromes"/>
    <property type="match status" value="1"/>
</dbReference>
<dbReference type="Pfam" id="PF01292">
    <property type="entry name" value="Ni_hydr_CYTB"/>
    <property type="match status" value="1"/>
</dbReference>
<keyword evidence="2" id="KW-0813">Transport</keyword>
<gene>
    <name evidence="14" type="ORF">GALL_160080</name>
</gene>
<dbReference type="InterPro" id="IPR052168">
    <property type="entry name" value="Cytochrome_b561_oxidase"/>
</dbReference>
<evidence type="ECO:0000256" key="6">
    <source>
        <dbReference type="ARBA" id="ARBA00022723"/>
    </source>
</evidence>
<dbReference type="GO" id="GO:0046872">
    <property type="term" value="F:metal ion binding"/>
    <property type="evidence" value="ECO:0007669"/>
    <property type="project" value="UniProtKB-KW"/>
</dbReference>
<evidence type="ECO:0000256" key="3">
    <source>
        <dbReference type="ARBA" id="ARBA00022475"/>
    </source>
</evidence>
<evidence type="ECO:0000256" key="12">
    <source>
        <dbReference type="SAM" id="Phobius"/>
    </source>
</evidence>
<dbReference type="PANTHER" id="PTHR30529:SF1">
    <property type="entry name" value="CYTOCHROME B561 HOMOLOG 2"/>
    <property type="match status" value="1"/>
</dbReference>
<dbReference type="AlphaFoldDB" id="A0A1J5S0K2"/>
<evidence type="ECO:0000256" key="8">
    <source>
        <dbReference type="ARBA" id="ARBA00022989"/>
    </source>
</evidence>
<dbReference type="EMBL" id="MLJW01000079">
    <property type="protein sequence ID" value="OIR01921.1"/>
    <property type="molecule type" value="Genomic_DNA"/>
</dbReference>
<comment type="similarity">
    <text evidence="11">Belongs to the cytochrome b561 family.</text>
</comment>
<protein>
    <recommendedName>
        <fullName evidence="13">Cytochrome b561 bacterial/Ni-hydrogenase domain-containing protein</fullName>
    </recommendedName>
</protein>
<evidence type="ECO:0000256" key="11">
    <source>
        <dbReference type="ARBA" id="ARBA00037975"/>
    </source>
</evidence>
<feature type="domain" description="Cytochrome b561 bacterial/Ni-hydrogenase" evidence="13">
    <location>
        <begin position="4"/>
        <end position="166"/>
    </location>
</feature>
<evidence type="ECO:0000256" key="7">
    <source>
        <dbReference type="ARBA" id="ARBA00022982"/>
    </source>
</evidence>
<keyword evidence="3" id="KW-1003">Cell membrane</keyword>
<evidence type="ECO:0000256" key="9">
    <source>
        <dbReference type="ARBA" id="ARBA00023004"/>
    </source>
</evidence>
<keyword evidence="4" id="KW-0349">Heme</keyword>
<evidence type="ECO:0000256" key="1">
    <source>
        <dbReference type="ARBA" id="ARBA00004651"/>
    </source>
</evidence>
<keyword evidence="9" id="KW-0408">Iron</keyword>
<dbReference type="GO" id="GO:0022904">
    <property type="term" value="P:respiratory electron transport chain"/>
    <property type="evidence" value="ECO:0007669"/>
    <property type="project" value="InterPro"/>
</dbReference>
<keyword evidence="7" id="KW-0249">Electron transport</keyword>
<evidence type="ECO:0000259" key="13">
    <source>
        <dbReference type="Pfam" id="PF01292"/>
    </source>
</evidence>
<dbReference type="GO" id="GO:0005886">
    <property type="term" value="C:plasma membrane"/>
    <property type="evidence" value="ECO:0007669"/>
    <property type="project" value="UniProtKB-SubCell"/>
</dbReference>
<keyword evidence="5 12" id="KW-0812">Transmembrane</keyword>
<sequence length="171" mass="19070">MKQYSKRTAFIHWLIFLLVIAALYLGHELDASKNTAQKLSMFPVHFLIGDLVLLLVLLRIYFRKRDGEPAPANANPLLNKIAAGTHVLLNLSLIAVAVSGVATAATSGVIEALKKGDPNLIPDFDKVDAKEFHELFIGIMLLLVAFHVAAALYHQFVVKDKLLRRIMVRRF</sequence>
<evidence type="ECO:0000256" key="2">
    <source>
        <dbReference type="ARBA" id="ARBA00022448"/>
    </source>
</evidence>
<accession>A0A1J5S0K2</accession>
<evidence type="ECO:0000256" key="10">
    <source>
        <dbReference type="ARBA" id="ARBA00023136"/>
    </source>
</evidence>
<evidence type="ECO:0000313" key="14">
    <source>
        <dbReference type="EMBL" id="OIR01921.1"/>
    </source>
</evidence>
<reference evidence="14" key="1">
    <citation type="submission" date="2016-10" db="EMBL/GenBank/DDBJ databases">
        <title>Sequence of Gallionella enrichment culture.</title>
        <authorList>
            <person name="Poehlein A."/>
            <person name="Muehling M."/>
            <person name="Daniel R."/>
        </authorList>
    </citation>
    <scope>NUCLEOTIDE SEQUENCE</scope>
</reference>
<keyword evidence="8 12" id="KW-1133">Transmembrane helix</keyword>
<dbReference type="GO" id="GO:0020037">
    <property type="term" value="F:heme binding"/>
    <property type="evidence" value="ECO:0007669"/>
    <property type="project" value="TreeGrafter"/>
</dbReference>
<proteinExistence type="inferred from homology"/>
<feature type="transmembrane region" description="Helical" evidence="12">
    <location>
        <begin position="39"/>
        <end position="62"/>
    </location>
</feature>
<dbReference type="InterPro" id="IPR011577">
    <property type="entry name" value="Cyt_b561_bac/Ni-Hgenase"/>
</dbReference>
<dbReference type="GO" id="GO:0009055">
    <property type="term" value="F:electron transfer activity"/>
    <property type="evidence" value="ECO:0007669"/>
    <property type="project" value="InterPro"/>
</dbReference>
<comment type="subcellular location">
    <subcellularLocation>
        <location evidence="1">Cell membrane</location>
        <topology evidence="1">Multi-pass membrane protein</topology>
    </subcellularLocation>
</comment>